<feature type="chain" id="PRO_5008377469" evidence="1">
    <location>
        <begin position="20"/>
        <end position="69"/>
    </location>
</feature>
<reference evidence="2" key="1">
    <citation type="submission" date="2016-05" db="EMBL/GenBank/DDBJ databases">
        <authorList>
            <person name="Lavstsen T."/>
            <person name="Jespersen J.S."/>
        </authorList>
    </citation>
    <scope>NUCLEOTIDE SEQUENCE</scope>
    <source>
        <tissue evidence="2">Brain</tissue>
    </source>
</reference>
<feature type="non-terminal residue" evidence="2">
    <location>
        <position position="1"/>
    </location>
</feature>
<feature type="signal peptide" evidence="1">
    <location>
        <begin position="1"/>
        <end position="19"/>
    </location>
</feature>
<organism evidence="2">
    <name type="scientific">Nothobranchius rachovii</name>
    <name type="common">bluefin notho</name>
    <dbReference type="NCBI Taxonomy" id="451742"/>
    <lineage>
        <taxon>Eukaryota</taxon>
        <taxon>Metazoa</taxon>
        <taxon>Chordata</taxon>
        <taxon>Craniata</taxon>
        <taxon>Vertebrata</taxon>
        <taxon>Euteleostomi</taxon>
        <taxon>Actinopterygii</taxon>
        <taxon>Neopterygii</taxon>
        <taxon>Teleostei</taxon>
        <taxon>Neoteleostei</taxon>
        <taxon>Acanthomorphata</taxon>
        <taxon>Ovalentaria</taxon>
        <taxon>Atherinomorphae</taxon>
        <taxon>Cyprinodontiformes</taxon>
        <taxon>Nothobranchiidae</taxon>
        <taxon>Nothobranchius</taxon>
    </lineage>
</organism>
<keyword evidence="1" id="KW-0732">Signal</keyword>
<feature type="non-terminal residue" evidence="2">
    <location>
        <position position="69"/>
    </location>
</feature>
<accession>A0A1A8R3X1</accession>
<dbReference type="EMBL" id="HAEI01007040">
    <property type="protein sequence ID" value="SBS00138.1"/>
    <property type="molecule type" value="Transcribed_RNA"/>
</dbReference>
<protein>
    <submittedName>
        <fullName evidence="2">Uncharacterized protein</fullName>
    </submittedName>
</protein>
<gene>
    <name evidence="2" type="primary">Nfu_g_1_000732</name>
</gene>
<dbReference type="AlphaFoldDB" id="A0A1A8R3X1"/>
<proteinExistence type="predicted"/>
<evidence type="ECO:0000256" key="1">
    <source>
        <dbReference type="SAM" id="SignalP"/>
    </source>
</evidence>
<name>A0A1A8R3X1_9TELE</name>
<evidence type="ECO:0000313" key="2">
    <source>
        <dbReference type="EMBL" id="SBS00138.1"/>
    </source>
</evidence>
<sequence length="69" mass="7739">CCLACSLFLFLLLPLSSSAASNLRRVDLLRVSQNEKNWQKIHITRAEVQTPEWTHTVGLGSAKLHSDHP</sequence>
<reference evidence="2" key="2">
    <citation type="submission" date="2016-06" db="EMBL/GenBank/DDBJ databases">
        <title>The genome of a short-lived fish provides insights into sex chromosome evolution and the genetic control of aging.</title>
        <authorList>
            <person name="Reichwald K."/>
            <person name="Felder M."/>
            <person name="Petzold A."/>
            <person name="Koch P."/>
            <person name="Groth M."/>
            <person name="Platzer M."/>
        </authorList>
    </citation>
    <scope>NUCLEOTIDE SEQUENCE</scope>
    <source>
        <tissue evidence="2">Brain</tissue>
    </source>
</reference>